<protein>
    <submittedName>
        <fullName evidence="2">Uncharacterized protein</fullName>
    </submittedName>
</protein>
<dbReference type="AlphaFoldDB" id="A0A1G9F327"/>
<dbReference type="Pfam" id="PF07761">
    <property type="entry name" value="DUF1617"/>
    <property type="match status" value="1"/>
</dbReference>
<gene>
    <name evidence="2" type="ORF">SAMN05216216_11098</name>
</gene>
<keyword evidence="1" id="KW-0175">Coiled coil</keyword>
<dbReference type="OrthoDB" id="2194466at2"/>
<dbReference type="Proteomes" id="UP000199008">
    <property type="component" value="Unassembled WGS sequence"/>
</dbReference>
<keyword evidence="3" id="KW-1185">Reference proteome</keyword>
<organism evidence="2 3">
    <name type="scientific">Lacicoccus qingdaonensis</name>
    <dbReference type="NCBI Taxonomy" id="576118"/>
    <lineage>
        <taxon>Bacteria</taxon>
        <taxon>Bacillati</taxon>
        <taxon>Bacillota</taxon>
        <taxon>Bacilli</taxon>
        <taxon>Bacillales</taxon>
        <taxon>Salinicoccaceae</taxon>
        <taxon>Lacicoccus</taxon>
    </lineage>
</organism>
<feature type="coiled-coil region" evidence="1">
    <location>
        <begin position="30"/>
        <end position="61"/>
    </location>
</feature>
<dbReference type="InterPro" id="IPR011675">
    <property type="entry name" value="DUF1617"/>
</dbReference>
<evidence type="ECO:0000313" key="2">
    <source>
        <dbReference type="EMBL" id="SDK82784.1"/>
    </source>
</evidence>
<name>A0A1G9F327_9BACL</name>
<sequence length="138" mass="15854">MKLSIENIKLNGALNVLDKLSLKGLKSIHRTRLSNQLVEHMKRIIDEEKELRKEYSNLDDEGEPIVIDGKLDLKDEAGFKDAIAEFYKEKVIIDSGDSQTTLRSVKQSLEQSEEEWQGKEAYDFADLYEAFEGNTEDE</sequence>
<dbReference type="STRING" id="576118.SAMN05216216_11098"/>
<evidence type="ECO:0000313" key="3">
    <source>
        <dbReference type="Proteomes" id="UP000199008"/>
    </source>
</evidence>
<reference evidence="3" key="1">
    <citation type="submission" date="2016-10" db="EMBL/GenBank/DDBJ databases">
        <authorList>
            <person name="Varghese N."/>
            <person name="Submissions S."/>
        </authorList>
    </citation>
    <scope>NUCLEOTIDE SEQUENCE [LARGE SCALE GENOMIC DNA]</scope>
    <source>
        <strain evidence="3">CGMCC 1.8895</strain>
    </source>
</reference>
<evidence type="ECO:0000256" key="1">
    <source>
        <dbReference type="SAM" id="Coils"/>
    </source>
</evidence>
<proteinExistence type="predicted"/>
<accession>A0A1G9F327</accession>
<dbReference type="EMBL" id="FNFY01000010">
    <property type="protein sequence ID" value="SDK82784.1"/>
    <property type="molecule type" value="Genomic_DNA"/>
</dbReference>
<dbReference type="RefSeq" id="WP_092986152.1">
    <property type="nucleotide sequence ID" value="NZ_FNFY01000010.1"/>
</dbReference>